<dbReference type="GeneID" id="41716659"/>
<accession>A0A510DRR3</accession>
<dbReference type="EMBL" id="AP018930">
    <property type="protein sequence ID" value="BBG25640.1"/>
    <property type="molecule type" value="Genomic_DNA"/>
</dbReference>
<feature type="domain" description="Tyrosine-protein phosphatase" evidence="2">
    <location>
        <begin position="1"/>
        <end position="151"/>
    </location>
</feature>
<dbReference type="Proteomes" id="UP000322983">
    <property type="component" value="Chromosome"/>
</dbReference>
<dbReference type="STRING" id="1294262.GCA_001316085_00971"/>
<evidence type="ECO:0000313" key="4">
    <source>
        <dbReference type="EMBL" id="BBG22879.1"/>
    </source>
</evidence>
<dbReference type="PROSITE" id="PS50056">
    <property type="entry name" value="TYR_PHOSPHATASE_2"/>
    <property type="match status" value="1"/>
</dbReference>
<accession>A0A510E0C2</accession>
<reference evidence="7" key="1">
    <citation type="submission" date="2018-09" db="EMBL/GenBank/DDBJ databases">
        <title>Complete Genome Sequencing of Sulfolobus sp. JCM 16834.</title>
        <authorList>
            <person name="Kato S."/>
            <person name="Itoh T."/>
            <person name="Ohkuma M."/>
        </authorList>
    </citation>
    <scope>NUCLEOTIDE SEQUENCE [LARGE SCALE GENOMIC DNA]</scope>
    <source>
        <strain evidence="7">IC-007</strain>
    </source>
</reference>
<dbReference type="InterPro" id="IPR000387">
    <property type="entry name" value="Tyr_Pase_dom"/>
</dbReference>
<keyword evidence="1" id="KW-0378">Hydrolase</keyword>
<evidence type="ECO:0000313" key="5">
    <source>
        <dbReference type="EMBL" id="BBG25640.1"/>
    </source>
</evidence>
<proteinExistence type="predicted"/>
<dbReference type="RefSeq" id="WP_149528209.1">
    <property type="nucleotide sequence ID" value="NZ_AP018929.1"/>
</dbReference>
<sequence length="161" mass="18744">MYWVKKNELAGSCIPYMEAEIQQWVMEGIKRVVVLPEEWEIEESWGDKDYYFSILRKYNLDFIHVPVEDNMPPSMEQFVQIARWIKEKRNNSPTLVHCVGGIGRTGTVLSSLLVLEGLPFDKAIETVREKREGAVQSYKQELFVKEVEEKAEWLKSILSSS</sequence>
<keyword evidence="6" id="KW-1185">Reference proteome</keyword>
<dbReference type="InterPro" id="IPR057023">
    <property type="entry name" value="PTP-SAK"/>
</dbReference>
<evidence type="ECO:0000259" key="2">
    <source>
        <dbReference type="PROSITE" id="PS50055"/>
    </source>
</evidence>
<dbReference type="KEGG" id="step:IC006_0163"/>
<organism evidence="4 6">
    <name type="scientific">Sulfuracidifex tepidarius</name>
    <dbReference type="NCBI Taxonomy" id="1294262"/>
    <lineage>
        <taxon>Archaea</taxon>
        <taxon>Thermoproteota</taxon>
        <taxon>Thermoprotei</taxon>
        <taxon>Sulfolobales</taxon>
        <taxon>Sulfolobaceae</taxon>
        <taxon>Sulfuracidifex</taxon>
    </lineage>
</organism>
<dbReference type="PROSITE" id="PS50055">
    <property type="entry name" value="TYR_PHOSPHATASE_PTP"/>
    <property type="match status" value="1"/>
</dbReference>
<evidence type="ECO:0000313" key="6">
    <source>
        <dbReference type="Proteomes" id="UP000322983"/>
    </source>
</evidence>
<dbReference type="Gene3D" id="3.90.190.10">
    <property type="entry name" value="Protein tyrosine phosphatase superfamily"/>
    <property type="match status" value="1"/>
</dbReference>
<dbReference type="InterPro" id="IPR016130">
    <property type="entry name" value="Tyr_Pase_AS"/>
</dbReference>
<dbReference type="SMART" id="SM00404">
    <property type="entry name" value="PTPc_motif"/>
    <property type="match status" value="1"/>
</dbReference>
<protein>
    <recommendedName>
        <fullName evidence="8">Tyrosine specific protein phosphatases domain-containing protein</fullName>
    </recommendedName>
</protein>
<dbReference type="GO" id="GO:0004725">
    <property type="term" value="F:protein tyrosine phosphatase activity"/>
    <property type="evidence" value="ECO:0007669"/>
    <property type="project" value="InterPro"/>
</dbReference>
<dbReference type="FunFam" id="3.90.190.10:FF:000157">
    <property type="entry name" value="Protein-tyrosine phosphatase"/>
    <property type="match status" value="1"/>
</dbReference>
<dbReference type="PROSITE" id="PS00383">
    <property type="entry name" value="TYR_PHOSPHATASE_1"/>
    <property type="match status" value="1"/>
</dbReference>
<dbReference type="Pfam" id="PF22784">
    <property type="entry name" value="PTP-SAK"/>
    <property type="match status" value="1"/>
</dbReference>
<reference evidence="4 6" key="2">
    <citation type="journal article" date="2020" name="Int. J. Syst. Evol. Microbiol.">
        <title>Sulfuracidifex tepidarius gen. nov., sp. nov. and transfer of Sulfolobus metallicus Huber and Stetter 1992 to the genus Sulfuracidifex as Sulfuracidifex metallicus comb. nov.</title>
        <authorList>
            <person name="Itoh T."/>
            <person name="Miura T."/>
            <person name="Sakai H.D."/>
            <person name="Kato S."/>
            <person name="Ohkuma M."/>
            <person name="Takashina T."/>
        </authorList>
    </citation>
    <scope>NUCLEOTIDE SEQUENCE [LARGE SCALE GENOMIC DNA]</scope>
    <source>
        <strain evidence="4 6">IC-006</strain>
        <strain evidence="5">IC-007</strain>
    </source>
</reference>
<name>A0A510DRR3_9CREN</name>
<gene>
    <name evidence="4" type="ORF">IC006_0163</name>
    <name evidence="5" type="ORF">IC007_0145</name>
</gene>
<dbReference type="InterPro" id="IPR000242">
    <property type="entry name" value="PTP_cat"/>
</dbReference>
<dbReference type="OrthoDB" id="117569at2157"/>
<dbReference type="InterPro" id="IPR050561">
    <property type="entry name" value="PTP"/>
</dbReference>
<dbReference type="PRINTS" id="PR00700">
    <property type="entry name" value="PRTYPHPHTASE"/>
</dbReference>
<dbReference type="InterPro" id="IPR003595">
    <property type="entry name" value="Tyr_Pase_cat"/>
</dbReference>
<dbReference type="Proteomes" id="UP000325030">
    <property type="component" value="Chromosome"/>
</dbReference>
<dbReference type="InterPro" id="IPR029021">
    <property type="entry name" value="Prot-tyrosine_phosphatase-like"/>
</dbReference>
<dbReference type="EMBL" id="AP018929">
    <property type="protein sequence ID" value="BBG22879.1"/>
    <property type="molecule type" value="Genomic_DNA"/>
</dbReference>
<feature type="domain" description="Tyrosine specific protein phosphatases" evidence="3">
    <location>
        <begin position="76"/>
        <end position="142"/>
    </location>
</feature>
<evidence type="ECO:0008006" key="8">
    <source>
        <dbReference type="Google" id="ProtNLM"/>
    </source>
</evidence>
<dbReference type="PANTHER" id="PTHR23339">
    <property type="entry name" value="TYROSINE SPECIFIC PROTEIN PHOSPHATASE AND DUAL SPECIFICITY PROTEIN PHOSPHATASE"/>
    <property type="match status" value="1"/>
</dbReference>
<evidence type="ECO:0000256" key="1">
    <source>
        <dbReference type="ARBA" id="ARBA00022801"/>
    </source>
</evidence>
<evidence type="ECO:0000313" key="7">
    <source>
        <dbReference type="Proteomes" id="UP000325030"/>
    </source>
</evidence>
<evidence type="ECO:0000259" key="3">
    <source>
        <dbReference type="PROSITE" id="PS50056"/>
    </source>
</evidence>
<dbReference type="SUPFAM" id="SSF52799">
    <property type="entry name" value="(Phosphotyrosine protein) phosphatases II"/>
    <property type="match status" value="1"/>
</dbReference>
<dbReference type="AlphaFoldDB" id="A0A510DRR3"/>